<gene>
    <name evidence="2" type="ORF">SAMN05216200_102281</name>
</gene>
<feature type="chain" id="PRO_5009929140" description="Lipoprotein" evidence="1">
    <location>
        <begin position="21"/>
        <end position="173"/>
    </location>
</feature>
<sequence>MTTRFALIAAAALLAGCAGSGDSAYRAASLEQPDCYTVDPFKTPRIKKPSDKVPAAWRAFAGRWGGGAWDGFVCHDLYVMAVEPSGDVLLFDAHGPGFGTDATAFTRKGRIGPDGHLRVRKGAAMVEYWIEDGKLHGVRVKGNARNRIIMSRRELARRYVAATPKVVPTADPS</sequence>
<organism evidence="2 3">
    <name type="scientific">Oceanicella actignis</name>
    <dbReference type="NCBI Taxonomy" id="1189325"/>
    <lineage>
        <taxon>Bacteria</taxon>
        <taxon>Pseudomonadati</taxon>
        <taxon>Pseudomonadota</taxon>
        <taxon>Alphaproteobacteria</taxon>
        <taxon>Rhodobacterales</taxon>
        <taxon>Paracoccaceae</taxon>
        <taxon>Oceanicella</taxon>
    </lineage>
</organism>
<dbReference type="RefSeq" id="WP_072746349.1">
    <property type="nucleotide sequence ID" value="NZ_FRDL01000002.1"/>
</dbReference>
<reference evidence="2 3" key="1">
    <citation type="submission" date="2016-12" db="EMBL/GenBank/DDBJ databases">
        <authorList>
            <person name="Song W.-J."/>
            <person name="Kurnit D.M."/>
        </authorList>
    </citation>
    <scope>NUCLEOTIDE SEQUENCE [LARGE SCALE GENOMIC DNA]</scope>
    <source>
        <strain evidence="2 3">CGMCC 1.10808</strain>
    </source>
</reference>
<evidence type="ECO:0000256" key="1">
    <source>
        <dbReference type="SAM" id="SignalP"/>
    </source>
</evidence>
<name>A0A1M7SDX1_9RHOB</name>
<dbReference type="PROSITE" id="PS51257">
    <property type="entry name" value="PROKAR_LIPOPROTEIN"/>
    <property type="match status" value="1"/>
</dbReference>
<accession>A0A1M7SDX1</accession>
<evidence type="ECO:0008006" key="4">
    <source>
        <dbReference type="Google" id="ProtNLM"/>
    </source>
</evidence>
<feature type="signal peptide" evidence="1">
    <location>
        <begin position="1"/>
        <end position="20"/>
    </location>
</feature>
<dbReference type="AlphaFoldDB" id="A0A1M7SDX1"/>
<keyword evidence="1" id="KW-0732">Signal</keyword>
<keyword evidence="3" id="KW-1185">Reference proteome</keyword>
<dbReference type="STRING" id="1189325.SAMN04488119_103227"/>
<protein>
    <recommendedName>
        <fullName evidence="4">Lipoprotein</fullName>
    </recommendedName>
</protein>
<dbReference type="EMBL" id="FRDL01000002">
    <property type="protein sequence ID" value="SHN56675.1"/>
    <property type="molecule type" value="Genomic_DNA"/>
</dbReference>
<dbReference type="Proteomes" id="UP000184066">
    <property type="component" value="Unassembled WGS sequence"/>
</dbReference>
<proteinExistence type="predicted"/>
<evidence type="ECO:0000313" key="3">
    <source>
        <dbReference type="Proteomes" id="UP000184066"/>
    </source>
</evidence>
<evidence type="ECO:0000313" key="2">
    <source>
        <dbReference type="EMBL" id="SHN56675.1"/>
    </source>
</evidence>